<name>A0A1N7HW93_9FLAO</name>
<gene>
    <name evidence="1" type="ORF">SAMN05421768_101485</name>
</gene>
<dbReference type="Proteomes" id="UP000186106">
    <property type="component" value="Unassembled WGS sequence"/>
</dbReference>
<dbReference type="AlphaFoldDB" id="A0A1N7HW93"/>
<dbReference type="EMBL" id="FTNZ01000001">
    <property type="protein sequence ID" value="SIS29103.1"/>
    <property type="molecule type" value="Genomic_DNA"/>
</dbReference>
<dbReference type="STRING" id="112234.SAMN05421768_101485"/>
<dbReference type="RefSeq" id="WP_123867271.1">
    <property type="nucleotide sequence ID" value="NZ_CP033926.1"/>
</dbReference>
<evidence type="ECO:0000313" key="2">
    <source>
        <dbReference type="Proteomes" id="UP000186106"/>
    </source>
</evidence>
<accession>A0A1N7HW93</accession>
<proteinExistence type="predicted"/>
<evidence type="ECO:0000313" key="1">
    <source>
        <dbReference type="EMBL" id="SIS29103.1"/>
    </source>
</evidence>
<organism evidence="1 2">
    <name type="scientific">Chryseobacterium joostei</name>
    <dbReference type="NCBI Taxonomy" id="112234"/>
    <lineage>
        <taxon>Bacteria</taxon>
        <taxon>Pseudomonadati</taxon>
        <taxon>Bacteroidota</taxon>
        <taxon>Flavobacteriia</taxon>
        <taxon>Flavobacteriales</taxon>
        <taxon>Weeksellaceae</taxon>
        <taxon>Chryseobacterium group</taxon>
        <taxon>Chryseobacterium</taxon>
    </lineage>
</organism>
<sequence>MKRQHVFMLFLLLSISVSGQKNEVLNAKEKALTEQFKNEYKKKNYKKFAGKITVKDSLVMFDDKIINYDKNDKETKILLQEGIIYPQLLTDYLVEKFLTDNTDKMQRKFYKLQKDPRASFDMSNMKIMDTHHLSFLSSSPEVKVFNMTSKDGKSPGTSNYLIELTNKNATAATSMEDFIKNSKLTFILKNN</sequence>
<protein>
    <submittedName>
        <fullName evidence="1">Uncharacterized protein</fullName>
    </submittedName>
</protein>
<dbReference type="OrthoDB" id="851130at2"/>
<reference evidence="1 2" key="1">
    <citation type="submission" date="2017-01" db="EMBL/GenBank/DDBJ databases">
        <authorList>
            <person name="Mah S.A."/>
            <person name="Swanson W.J."/>
            <person name="Moy G.W."/>
            <person name="Vacquier V.D."/>
        </authorList>
    </citation>
    <scope>NUCLEOTIDE SEQUENCE [LARGE SCALE GENOMIC DNA]</scope>
    <source>
        <strain evidence="1 2">DSM 16927</strain>
    </source>
</reference>